<feature type="compositionally biased region" description="Polar residues" evidence="2">
    <location>
        <begin position="435"/>
        <end position="450"/>
    </location>
</feature>
<keyword evidence="4" id="KW-1185">Reference proteome</keyword>
<sequence length="519" mass="58312">IADVYLKCSFFSKRSTKGNLRTSNLPKYKKSETCLKVPAAVTSVSVDPVRSTGDLTGEQVTNEGAMKSASLKDLCLEDKRRIANLIKELARIREEKEMTQKRLETLQESFEKRIIELEEQNKQQYREFQDRLSFQHKCLLERLEKSSHSISELTGAKEKEQKVSSRKSLYQQPSLELDRSRVGIGGPQTFYINSTASKAGSPACGALSQPFRNNDSYGTEIDYNHQTCLKKYPVENYLQRKCNNMISPAKQKNPHHEKIAQEMDKKANEFQSTCPQQVSHSCACRHVGSSGSMQESHRVSQVCRRHSGSVCKTCDYSSRSEVSGKNNSMGPKELEQAKMCYEERRKKLLLRKMELEIEKERLQQALAKQKVKLYLNQQVIQPYHLDDNRFKGHVPSLEDVPIDEAPGELALKMNDNSMGLSVPVLKCEDHFLSTPPGSKTSRTRQNSGEGTSRKKMVDFGADVEDGQTVLMQTKMEGTKSRKGTTSGSSKDAATSPVLIGNSKELATTATSAVQDDTSW</sequence>
<reference evidence="3" key="1">
    <citation type="submission" date="2025-08" db="UniProtKB">
        <authorList>
            <consortium name="Ensembl"/>
        </authorList>
    </citation>
    <scope>IDENTIFICATION</scope>
</reference>
<evidence type="ECO:0000313" key="4">
    <source>
        <dbReference type="Proteomes" id="UP000472269"/>
    </source>
</evidence>
<feature type="region of interest" description="Disordered" evidence="2">
    <location>
        <begin position="473"/>
        <end position="519"/>
    </location>
</feature>
<feature type="coiled-coil region" evidence="1">
    <location>
        <begin position="338"/>
        <end position="372"/>
    </location>
</feature>
<dbReference type="Ensembl" id="ENSACUT00000022573.1">
    <property type="protein sequence ID" value="ENSACUP00000021171.1"/>
    <property type="gene ID" value="ENSACUG00000014137.1"/>
</dbReference>
<dbReference type="Proteomes" id="UP000472269">
    <property type="component" value="Unplaced"/>
</dbReference>
<accession>A0A663NBG9</accession>
<evidence type="ECO:0000256" key="2">
    <source>
        <dbReference type="SAM" id="MobiDB-lite"/>
    </source>
</evidence>
<evidence type="ECO:0000256" key="1">
    <source>
        <dbReference type="SAM" id="Coils"/>
    </source>
</evidence>
<dbReference type="Pfam" id="PF15369">
    <property type="entry name" value="KIAA1328"/>
    <property type="match status" value="1"/>
</dbReference>
<dbReference type="PANTHER" id="PTHR28375:SF1">
    <property type="entry name" value="PROTEIN HINDERIN"/>
    <property type="match status" value="1"/>
</dbReference>
<reference evidence="3" key="2">
    <citation type="submission" date="2025-09" db="UniProtKB">
        <authorList>
            <consortium name="Ensembl"/>
        </authorList>
    </citation>
    <scope>IDENTIFICATION</scope>
</reference>
<proteinExistence type="predicted"/>
<keyword evidence="1" id="KW-0175">Coiled coil</keyword>
<feature type="coiled-coil region" evidence="1">
    <location>
        <begin position="75"/>
        <end position="127"/>
    </location>
</feature>
<feature type="region of interest" description="Disordered" evidence="2">
    <location>
        <begin position="431"/>
        <end position="455"/>
    </location>
</feature>
<dbReference type="AlphaFoldDB" id="A0A663NBG9"/>
<dbReference type="PANTHER" id="PTHR28375">
    <property type="entry name" value="PROTEIN HINDERIN"/>
    <property type="match status" value="1"/>
</dbReference>
<name>A0A663NBG9_ATHCN</name>
<protein>
    <submittedName>
        <fullName evidence="3">KIAA1328</fullName>
    </submittedName>
</protein>
<organism evidence="3 4">
    <name type="scientific">Athene cunicularia</name>
    <name type="common">Burrowing owl</name>
    <name type="synonym">Speotyto cunicularia</name>
    <dbReference type="NCBI Taxonomy" id="194338"/>
    <lineage>
        <taxon>Eukaryota</taxon>
        <taxon>Metazoa</taxon>
        <taxon>Chordata</taxon>
        <taxon>Craniata</taxon>
        <taxon>Vertebrata</taxon>
        <taxon>Euteleostomi</taxon>
        <taxon>Archelosauria</taxon>
        <taxon>Archosauria</taxon>
        <taxon>Dinosauria</taxon>
        <taxon>Saurischia</taxon>
        <taxon>Theropoda</taxon>
        <taxon>Coelurosauria</taxon>
        <taxon>Aves</taxon>
        <taxon>Neognathae</taxon>
        <taxon>Neoaves</taxon>
        <taxon>Telluraves</taxon>
        <taxon>Strigiformes</taxon>
        <taxon>Strigidae</taxon>
        <taxon>Athene</taxon>
    </lineage>
</organism>
<feature type="compositionally biased region" description="Polar residues" evidence="2">
    <location>
        <begin position="504"/>
        <end position="519"/>
    </location>
</feature>
<dbReference type="InterPro" id="IPR032736">
    <property type="entry name" value="Hinderin"/>
</dbReference>
<dbReference type="OMA" id="TTCHYES"/>
<evidence type="ECO:0000313" key="3">
    <source>
        <dbReference type="Ensembl" id="ENSACUP00000021171.1"/>
    </source>
</evidence>